<evidence type="ECO:0000256" key="5">
    <source>
        <dbReference type="ARBA" id="ARBA00023098"/>
    </source>
</evidence>
<dbReference type="Proteomes" id="UP000782312">
    <property type="component" value="Unassembled WGS sequence"/>
</dbReference>
<comment type="similarity">
    <text evidence="1">Belongs to the CFA/CMAS family.</text>
</comment>
<sequence>MIRTRSKEFDAEAISHHYDLSNEFYKTFLCENMVYTCAYYRTPDGDLAQAQRDKMDLVCRKLRLSPGEDYLDIGCGWGSLAIWAAKHYSVNASAFTLSRAQAEYGQEWARREGIEDRCRIYHMDYRDFPVERTFSKISAIGIIEHVGIPNYSMFFSSVRSRLRDGGLFLNHGITCNKFWKPTSQTDFLLKYVFPNGELDNITHMMDVMEREAWEILDVENLRLHYARTCRHWLERLEANERRIVGMVGEKKYRIYRVWLACSSSAFYAGSLGLYQVLLQKHQISRRFDPPSTRGDIYRFSEDSF</sequence>
<organism evidence="6 7">
    <name type="scientific">Tectimicrobiota bacterium</name>
    <dbReference type="NCBI Taxonomy" id="2528274"/>
    <lineage>
        <taxon>Bacteria</taxon>
        <taxon>Pseudomonadati</taxon>
        <taxon>Nitrospinota/Tectimicrobiota group</taxon>
        <taxon>Candidatus Tectimicrobiota</taxon>
    </lineage>
</organism>
<dbReference type="Gene3D" id="3.40.50.150">
    <property type="entry name" value="Vaccinia Virus protein VP39"/>
    <property type="match status" value="1"/>
</dbReference>
<dbReference type="Pfam" id="PF02353">
    <property type="entry name" value="CMAS"/>
    <property type="match status" value="1"/>
</dbReference>
<keyword evidence="2 6" id="KW-0489">Methyltransferase</keyword>
<dbReference type="InterPro" id="IPR029063">
    <property type="entry name" value="SAM-dependent_MTases_sf"/>
</dbReference>
<comment type="caution">
    <text evidence="6">The sequence shown here is derived from an EMBL/GenBank/DDBJ whole genome shotgun (WGS) entry which is preliminary data.</text>
</comment>
<protein>
    <submittedName>
        <fullName evidence="6">Class I SAM-dependent methyltransferase</fullName>
    </submittedName>
</protein>
<evidence type="ECO:0000256" key="4">
    <source>
        <dbReference type="ARBA" id="ARBA00022691"/>
    </source>
</evidence>
<gene>
    <name evidence="6" type="ORF">HYZ11_11190</name>
</gene>
<evidence type="ECO:0000256" key="2">
    <source>
        <dbReference type="ARBA" id="ARBA00022603"/>
    </source>
</evidence>
<dbReference type="AlphaFoldDB" id="A0A932HYQ6"/>
<keyword evidence="5" id="KW-0443">Lipid metabolism</keyword>
<evidence type="ECO:0000256" key="3">
    <source>
        <dbReference type="ARBA" id="ARBA00022679"/>
    </source>
</evidence>
<dbReference type="InterPro" id="IPR003333">
    <property type="entry name" value="CMAS"/>
</dbReference>
<dbReference type="PANTHER" id="PTHR43667">
    <property type="entry name" value="CYCLOPROPANE-FATTY-ACYL-PHOSPHOLIPID SYNTHASE"/>
    <property type="match status" value="1"/>
</dbReference>
<evidence type="ECO:0000313" key="7">
    <source>
        <dbReference type="Proteomes" id="UP000782312"/>
    </source>
</evidence>
<dbReference type="EMBL" id="JACPUR010000024">
    <property type="protein sequence ID" value="MBI3128159.1"/>
    <property type="molecule type" value="Genomic_DNA"/>
</dbReference>
<dbReference type="InterPro" id="IPR050723">
    <property type="entry name" value="CFA/CMAS"/>
</dbReference>
<proteinExistence type="inferred from homology"/>
<evidence type="ECO:0000256" key="1">
    <source>
        <dbReference type="ARBA" id="ARBA00010815"/>
    </source>
</evidence>
<dbReference type="GO" id="GO:0008610">
    <property type="term" value="P:lipid biosynthetic process"/>
    <property type="evidence" value="ECO:0007669"/>
    <property type="project" value="InterPro"/>
</dbReference>
<evidence type="ECO:0000313" key="6">
    <source>
        <dbReference type="EMBL" id="MBI3128159.1"/>
    </source>
</evidence>
<dbReference type="SUPFAM" id="SSF53335">
    <property type="entry name" value="S-adenosyl-L-methionine-dependent methyltransferases"/>
    <property type="match status" value="1"/>
</dbReference>
<reference evidence="6" key="1">
    <citation type="submission" date="2020-07" db="EMBL/GenBank/DDBJ databases">
        <title>Huge and variable diversity of episymbiotic CPR bacteria and DPANN archaea in groundwater ecosystems.</title>
        <authorList>
            <person name="He C.Y."/>
            <person name="Keren R."/>
            <person name="Whittaker M."/>
            <person name="Farag I.F."/>
            <person name="Doudna J."/>
            <person name="Cate J.H.D."/>
            <person name="Banfield J.F."/>
        </authorList>
    </citation>
    <scope>NUCLEOTIDE SEQUENCE</scope>
    <source>
        <strain evidence="6">NC_groundwater_763_Ag_S-0.2um_68_21</strain>
    </source>
</reference>
<dbReference type="GO" id="GO:0032259">
    <property type="term" value="P:methylation"/>
    <property type="evidence" value="ECO:0007669"/>
    <property type="project" value="UniProtKB-KW"/>
</dbReference>
<accession>A0A932HYQ6</accession>
<keyword evidence="4" id="KW-0949">S-adenosyl-L-methionine</keyword>
<dbReference type="PANTHER" id="PTHR43667:SF1">
    <property type="entry name" value="CYCLOPROPANE-FATTY-ACYL-PHOSPHOLIPID SYNTHASE"/>
    <property type="match status" value="1"/>
</dbReference>
<name>A0A932HYQ6_UNCTE</name>
<dbReference type="PIRSF" id="PIRSF003085">
    <property type="entry name" value="CMAS"/>
    <property type="match status" value="1"/>
</dbReference>
<dbReference type="CDD" id="cd02440">
    <property type="entry name" value="AdoMet_MTases"/>
    <property type="match status" value="1"/>
</dbReference>
<dbReference type="GO" id="GO:0008168">
    <property type="term" value="F:methyltransferase activity"/>
    <property type="evidence" value="ECO:0007669"/>
    <property type="project" value="UniProtKB-KW"/>
</dbReference>
<keyword evidence="3" id="KW-0808">Transferase</keyword>